<dbReference type="CDD" id="cd21177">
    <property type="entry name" value="LPMO_AA10"/>
    <property type="match status" value="1"/>
</dbReference>
<name>A0A7D3ZMX7_ACTVE</name>
<dbReference type="PANTHER" id="PTHR34823">
    <property type="entry name" value="GLCNAC-BINDING PROTEIN A"/>
    <property type="match status" value="1"/>
</dbReference>
<dbReference type="PROSITE" id="PS51318">
    <property type="entry name" value="TAT"/>
    <property type="match status" value="1"/>
</dbReference>
<evidence type="ECO:0000256" key="1">
    <source>
        <dbReference type="ARBA" id="ARBA00022729"/>
    </source>
</evidence>
<dbReference type="Gene3D" id="2.70.50.50">
    <property type="entry name" value="chitin-binding protein cbp21"/>
    <property type="match status" value="1"/>
</dbReference>
<keyword evidence="1 4" id="KW-0732">Signal</keyword>
<evidence type="ECO:0000256" key="2">
    <source>
        <dbReference type="SAM" id="MobiDB-lite"/>
    </source>
</evidence>
<dbReference type="Proteomes" id="UP000501240">
    <property type="component" value="Chromosome"/>
</dbReference>
<feature type="transmembrane region" description="Helical" evidence="3">
    <location>
        <begin position="292"/>
        <end position="314"/>
    </location>
</feature>
<evidence type="ECO:0000259" key="5">
    <source>
        <dbReference type="Pfam" id="PF03067"/>
    </source>
</evidence>
<protein>
    <submittedName>
        <fullName evidence="6">Chitin-binding protein</fullName>
    </submittedName>
</protein>
<dbReference type="SUPFAM" id="SSF81296">
    <property type="entry name" value="E set domains"/>
    <property type="match status" value="1"/>
</dbReference>
<feature type="domain" description="Chitin-binding type-4" evidence="5">
    <location>
        <begin position="43"/>
        <end position="221"/>
    </location>
</feature>
<dbReference type="InterPro" id="IPR051024">
    <property type="entry name" value="GlcNAc_Chitin_IntDeg"/>
</dbReference>
<dbReference type="InterPro" id="IPR014756">
    <property type="entry name" value="Ig_E-set"/>
</dbReference>
<evidence type="ECO:0000256" key="4">
    <source>
        <dbReference type="SAM" id="SignalP"/>
    </source>
</evidence>
<feature type="signal peptide" evidence="4">
    <location>
        <begin position="1"/>
        <end position="42"/>
    </location>
</feature>
<dbReference type="EMBL" id="CP053892">
    <property type="protein sequence ID" value="QKG24321.1"/>
    <property type="molecule type" value="Genomic_DNA"/>
</dbReference>
<keyword evidence="3" id="KW-0812">Transmembrane</keyword>
<feature type="chain" id="PRO_5029014970" evidence="4">
    <location>
        <begin position="43"/>
        <end position="326"/>
    </location>
</feature>
<evidence type="ECO:0000256" key="3">
    <source>
        <dbReference type="SAM" id="Phobius"/>
    </source>
</evidence>
<evidence type="ECO:0000313" key="7">
    <source>
        <dbReference type="Proteomes" id="UP000501240"/>
    </source>
</evidence>
<keyword evidence="3" id="KW-0472">Membrane</keyword>
<dbReference type="PANTHER" id="PTHR34823:SF1">
    <property type="entry name" value="CHITIN-BINDING TYPE-4 DOMAIN-CONTAINING PROTEIN"/>
    <property type="match status" value="1"/>
</dbReference>
<keyword evidence="3" id="KW-1133">Transmembrane helix</keyword>
<organism evidence="6 7">
    <name type="scientific">Actinomadura verrucosospora</name>
    <dbReference type="NCBI Taxonomy" id="46165"/>
    <lineage>
        <taxon>Bacteria</taxon>
        <taxon>Bacillati</taxon>
        <taxon>Actinomycetota</taxon>
        <taxon>Actinomycetes</taxon>
        <taxon>Streptosporangiales</taxon>
        <taxon>Thermomonosporaceae</taxon>
        <taxon>Actinomadura</taxon>
    </lineage>
</organism>
<evidence type="ECO:0000313" key="6">
    <source>
        <dbReference type="EMBL" id="QKG24321.1"/>
    </source>
</evidence>
<dbReference type="InterPro" id="IPR006311">
    <property type="entry name" value="TAT_signal"/>
</dbReference>
<reference evidence="6 7" key="1">
    <citation type="submission" date="2020-05" db="EMBL/GenBank/DDBJ databases">
        <title>Actinomadura verrucosospora NRRL-B18236 (PFL_A860) Genome sequencing and assembly.</title>
        <authorList>
            <person name="Samborskyy M."/>
        </authorList>
    </citation>
    <scope>NUCLEOTIDE SEQUENCE [LARGE SCALE GENOMIC DNA]</scope>
    <source>
        <strain evidence="6 7">NRRL:B18236</strain>
    </source>
</reference>
<feature type="compositionally biased region" description="Low complexity" evidence="2">
    <location>
        <begin position="237"/>
        <end position="251"/>
    </location>
</feature>
<dbReference type="InterPro" id="IPR004302">
    <property type="entry name" value="Cellulose/chitin-bd_N"/>
</dbReference>
<feature type="compositionally biased region" description="Low complexity" evidence="2">
    <location>
        <begin position="269"/>
        <end position="282"/>
    </location>
</feature>
<dbReference type="Pfam" id="PF03067">
    <property type="entry name" value="LPMO_10"/>
    <property type="match status" value="1"/>
</dbReference>
<gene>
    <name evidence="6" type="ORF">ACTIVE_5964</name>
</gene>
<accession>A0A7D3ZMX7</accession>
<keyword evidence="7" id="KW-1185">Reference proteome</keyword>
<dbReference type="AlphaFoldDB" id="A0A7D3ZMX7"/>
<feature type="region of interest" description="Disordered" evidence="2">
    <location>
        <begin position="228"/>
        <end position="294"/>
    </location>
</feature>
<proteinExistence type="predicted"/>
<sequence length="326" mass="34119">MASSDGSPMNTGAALFRRASTATAAGAAALAAVALTASPALAHGSMRTPVSRVLTCYQENPESPRSAACKAAVSASGKQAFYDWNGVRIGDVAGRHRQRIPNGKLCSAGQAAFRGLDLPRADWPATSLKSGAAYTFRYQVTAVHRGRFQLYITKNGYDPRKPLKWSDLESRPFLTKSDPTIKDGAYQLPGRAPAGKKGRHLIYAIWQRSDSPEAFYSCSDVVFSGKGAVAAPPRPKASPTRKAAAASKPAAPRLPIPTAPLTGHEHQHGGAPAGAVNARPAAQTSSDKPGTITGTVLMTGTAGLALGGIAGLLLTGRRPRRPRHHT</sequence>